<dbReference type="PROSITE" id="PS01228">
    <property type="entry name" value="COF_1"/>
    <property type="match status" value="1"/>
</dbReference>
<dbReference type="InterPro" id="IPR006379">
    <property type="entry name" value="HAD-SF_hydro_IIB"/>
</dbReference>
<dbReference type="InterPro" id="IPR000150">
    <property type="entry name" value="Cof"/>
</dbReference>
<evidence type="ECO:0000313" key="2">
    <source>
        <dbReference type="Proteomes" id="UP000234748"/>
    </source>
</evidence>
<sequence length="271" mass="30173">MIINNHLKKRCCEMFRIVFIDIDGTLLNSKEELNENLLKTIQELQQKGVLVALATGRSLDGSIIHGKQFNCSIYVTYNGGYSILNNHIIHDAKIPAELAYFLCRTTHDLNGTFIHFSDRRSLSNRPGMKTEYLLPFAESSTIIDTNRDAHRLALYLDSKHRNELQTQISEAASFDEGDRLEVFPAGSKWTGILPVIKKLGISPEEVVTIGNGTNDIEMLMEAGLGIAMGNSPDCVKQAADWVTEDNDHDGAALALQKAFSLQKEPLVQSRI</sequence>
<dbReference type="SUPFAM" id="SSF56784">
    <property type="entry name" value="HAD-like"/>
    <property type="match status" value="1"/>
</dbReference>
<dbReference type="Gene3D" id="3.30.1240.10">
    <property type="match status" value="1"/>
</dbReference>
<dbReference type="GO" id="GO:0000287">
    <property type="term" value="F:magnesium ion binding"/>
    <property type="evidence" value="ECO:0007669"/>
    <property type="project" value="TreeGrafter"/>
</dbReference>
<dbReference type="GO" id="GO:0005829">
    <property type="term" value="C:cytosol"/>
    <property type="evidence" value="ECO:0007669"/>
    <property type="project" value="TreeGrafter"/>
</dbReference>
<dbReference type="OrthoDB" id="9790031at2"/>
<proteinExistence type="predicted"/>
<dbReference type="InterPro" id="IPR036412">
    <property type="entry name" value="HAD-like_sf"/>
</dbReference>
<dbReference type="PANTHER" id="PTHR10000">
    <property type="entry name" value="PHOSPHOSERINE PHOSPHATASE"/>
    <property type="match status" value="1"/>
</dbReference>
<dbReference type="AlphaFoldDB" id="A0A2N5M679"/>
<evidence type="ECO:0000313" key="1">
    <source>
        <dbReference type="EMBL" id="PLT29859.1"/>
    </source>
</evidence>
<name>A0A2N5M679_9BACI</name>
<dbReference type="NCBIfam" id="TIGR00099">
    <property type="entry name" value="Cof-subfamily"/>
    <property type="match status" value="1"/>
</dbReference>
<evidence type="ECO:0008006" key="3">
    <source>
        <dbReference type="Google" id="ProtNLM"/>
    </source>
</evidence>
<dbReference type="GO" id="GO:0016791">
    <property type="term" value="F:phosphatase activity"/>
    <property type="evidence" value="ECO:0007669"/>
    <property type="project" value="TreeGrafter"/>
</dbReference>
<dbReference type="Pfam" id="PF08282">
    <property type="entry name" value="Hydrolase_3"/>
    <property type="match status" value="1"/>
</dbReference>
<protein>
    <recommendedName>
        <fullName evidence="3">Cof-type HAD-IIB family hydrolase</fullName>
    </recommendedName>
</protein>
<dbReference type="Gene3D" id="3.40.50.1000">
    <property type="entry name" value="HAD superfamily/HAD-like"/>
    <property type="match status" value="1"/>
</dbReference>
<comment type="caution">
    <text evidence="1">The sequence shown here is derived from an EMBL/GenBank/DDBJ whole genome shotgun (WGS) entry which is preliminary data.</text>
</comment>
<reference evidence="1 2" key="1">
    <citation type="submission" date="2017-11" db="EMBL/GenBank/DDBJ databases">
        <title>Comparitive Functional Genomics of Dry Heat Resistant strains isolated from the Viking Spacecraft.</title>
        <authorList>
            <person name="Seuylemezian A."/>
            <person name="Cooper K."/>
            <person name="Vaishampayan P."/>
        </authorList>
    </citation>
    <scope>NUCLEOTIDE SEQUENCE [LARGE SCALE GENOMIC DNA]</scope>
    <source>
        <strain evidence="1 2">V1-29</strain>
    </source>
</reference>
<dbReference type="SFLD" id="SFLDS00003">
    <property type="entry name" value="Haloacid_Dehalogenase"/>
    <property type="match status" value="1"/>
</dbReference>
<dbReference type="InterPro" id="IPR023214">
    <property type="entry name" value="HAD_sf"/>
</dbReference>
<organism evidence="1 2">
    <name type="scientific">Peribacillus deserti</name>
    <dbReference type="NCBI Taxonomy" id="673318"/>
    <lineage>
        <taxon>Bacteria</taxon>
        <taxon>Bacillati</taxon>
        <taxon>Bacillota</taxon>
        <taxon>Bacilli</taxon>
        <taxon>Bacillales</taxon>
        <taxon>Bacillaceae</taxon>
        <taxon>Peribacillus</taxon>
    </lineage>
</organism>
<dbReference type="Proteomes" id="UP000234748">
    <property type="component" value="Unassembled WGS sequence"/>
</dbReference>
<accession>A0A2N5M679</accession>
<dbReference type="SFLD" id="SFLDG01140">
    <property type="entry name" value="C2.B:_Phosphomannomutase_and_P"/>
    <property type="match status" value="1"/>
</dbReference>
<dbReference type="PANTHER" id="PTHR10000:SF8">
    <property type="entry name" value="HAD SUPERFAMILY HYDROLASE-LIKE, TYPE 3"/>
    <property type="match status" value="1"/>
</dbReference>
<gene>
    <name evidence="1" type="ORF">CUU66_10665</name>
</gene>
<keyword evidence="2" id="KW-1185">Reference proteome</keyword>
<dbReference type="NCBIfam" id="TIGR01484">
    <property type="entry name" value="HAD-SF-IIB"/>
    <property type="match status" value="1"/>
</dbReference>
<dbReference type="EMBL" id="PGUY01000032">
    <property type="protein sequence ID" value="PLT29859.1"/>
    <property type="molecule type" value="Genomic_DNA"/>
</dbReference>